<name>A0A923NMC9_9FIRM</name>
<keyword evidence="5" id="KW-0067">ATP-binding</keyword>
<dbReference type="GO" id="GO:0005524">
    <property type="term" value="F:ATP binding"/>
    <property type="evidence" value="ECO:0007669"/>
    <property type="project" value="UniProtKB-KW"/>
</dbReference>
<evidence type="ECO:0000313" key="11">
    <source>
        <dbReference type="EMBL" id="MBC6679639.1"/>
    </source>
</evidence>
<dbReference type="GO" id="GO:0051782">
    <property type="term" value="P:negative regulation of cell division"/>
    <property type="evidence" value="ECO:0007669"/>
    <property type="project" value="TreeGrafter"/>
</dbReference>
<dbReference type="PIRSF" id="PIRSF003092">
    <property type="entry name" value="MinD"/>
    <property type="match status" value="1"/>
</dbReference>
<dbReference type="AlphaFoldDB" id="A0A923NMC9"/>
<evidence type="ECO:0000259" key="10">
    <source>
        <dbReference type="Pfam" id="PF01656"/>
    </source>
</evidence>
<dbReference type="GO" id="GO:0000917">
    <property type="term" value="P:division septum assembly"/>
    <property type="evidence" value="ECO:0007669"/>
    <property type="project" value="UniProtKB-KW"/>
</dbReference>
<evidence type="ECO:0000313" key="12">
    <source>
        <dbReference type="Proteomes" id="UP000602647"/>
    </source>
</evidence>
<dbReference type="Pfam" id="PF01656">
    <property type="entry name" value="CbiA"/>
    <property type="match status" value="1"/>
</dbReference>
<evidence type="ECO:0000256" key="6">
    <source>
        <dbReference type="ARBA" id="ARBA00023210"/>
    </source>
</evidence>
<dbReference type="GO" id="GO:0009898">
    <property type="term" value="C:cytoplasmic side of plasma membrane"/>
    <property type="evidence" value="ECO:0007669"/>
    <property type="project" value="TreeGrafter"/>
</dbReference>
<keyword evidence="7" id="KW-0131">Cell cycle</keyword>
<comment type="caution">
    <text evidence="11">The sequence shown here is derived from an EMBL/GenBank/DDBJ whole genome shotgun (WGS) entry which is preliminary data.</text>
</comment>
<evidence type="ECO:0000256" key="3">
    <source>
        <dbReference type="ARBA" id="ARBA00022618"/>
    </source>
</evidence>
<dbReference type="Gene3D" id="3.40.50.300">
    <property type="entry name" value="P-loop containing nucleotide triphosphate hydrolases"/>
    <property type="match status" value="1"/>
</dbReference>
<dbReference type="InterPro" id="IPR002586">
    <property type="entry name" value="CobQ/CobB/MinD/ParA_Nub-bd_dom"/>
</dbReference>
<gene>
    <name evidence="11" type="primary">minD</name>
    <name evidence="11" type="ORF">H9L42_07350</name>
</gene>
<reference evidence="11" key="1">
    <citation type="submission" date="2020-08" db="EMBL/GenBank/DDBJ databases">
        <title>Genome public.</title>
        <authorList>
            <person name="Liu C."/>
            <person name="Sun Q."/>
        </authorList>
    </citation>
    <scope>NUCLEOTIDE SEQUENCE</scope>
    <source>
        <strain evidence="11">BX12</strain>
    </source>
</reference>
<evidence type="ECO:0000256" key="2">
    <source>
        <dbReference type="ARBA" id="ARBA00016887"/>
    </source>
</evidence>
<sequence>MSEETMGEVILVASGKGGTGKTAVTANLGALLAKKGAKVALIDMDMGMRNLDLYLGLENRVVYNIMDVFSGICRIKRALIRDRRFENLYLMSACPRKDNRDITPLHMEILCRKLKKDFDFIFIDCPAGIGSGLDISMAGADRALLVTEADMAAVRDADVLNRYLKKEGLTDTCYIVNKIRADLMAQHLVPDLREIAEILNSRLVGVIQFDDNIYISTNRGIPIVAKEGTYIEENFRNILRRLFG</sequence>
<evidence type="ECO:0000256" key="5">
    <source>
        <dbReference type="ARBA" id="ARBA00022840"/>
    </source>
</evidence>
<dbReference type="GO" id="GO:0016887">
    <property type="term" value="F:ATP hydrolysis activity"/>
    <property type="evidence" value="ECO:0007669"/>
    <property type="project" value="InterPro"/>
</dbReference>
<dbReference type="SUPFAM" id="SSF52540">
    <property type="entry name" value="P-loop containing nucleoside triphosphate hydrolases"/>
    <property type="match status" value="1"/>
</dbReference>
<evidence type="ECO:0000256" key="8">
    <source>
        <dbReference type="ARBA" id="ARBA00025436"/>
    </source>
</evidence>
<dbReference type="InterPro" id="IPR027417">
    <property type="entry name" value="P-loop_NTPase"/>
</dbReference>
<evidence type="ECO:0000256" key="7">
    <source>
        <dbReference type="ARBA" id="ARBA00023306"/>
    </source>
</evidence>
<dbReference type="InterPro" id="IPR025501">
    <property type="entry name" value="MinD_FleN"/>
</dbReference>
<dbReference type="InterPro" id="IPR010223">
    <property type="entry name" value="MinD"/>
</dbReference>
<dbReference type="RefSeq" id="WP_187302748.1">
    <property type="nucleotide sequence ID" value="NZ_CBCTON010000007.1"/>
</dbReference>
<dbReference type="Proteomes" id="UP000602647">
    <property type="component" value="Unassembled WGS sequence"/>
</dbReference>
<dbReference type="GO" id="GO:0005829">
    <property type="term" value="C:cytosol"/>
    <property type="evidence" value="ECO:0007669"/>
    <property type="project" value="TreeGrafter"/>
</dbReference>
<keyword evidence="12" id="KW-1185">Reference proteome</keyword>
<evidence type="ECO:0000256" key="9">
    <source>
        <dbReference type="ARBA" id="ARBA00032845"/>
    </source>
</evidence>
<proteinExistence type="inferred from homology"/>
<comment type="similarity">
    <text evidence="1">Belongs to the ParA family. MinD subfamily.</text>
</comment>
<dbReference type="InterPro" id="IPR050625">
    <property type="entry name" value="ParA/MinD_ATPase"/>
</dbReference>
<keyword evidence="3" id="KW-0132">Cell division</keyword>
<keyword evidence="4" id="KW-0547">Nucleotide-binding</keyword>
<comment type="function">
    <text evidence="8">ATPase required for the correct placement of the division site. Cell division inhibitors MinC and MinD act in concert to form an inhibitor capable of blocking formation of the polar Z ring septums. Rapidly oscillates between the poles of the cell to destabilize FtsZ filaments that have formed before they mature into polar Z rings.</text>
</comment>
<dbReference type="PANTHER" id="PTHR43384">
    <property type="entry name" value="SEPTUM SITE-DETERMINING PROTEIN MIND HOMOLOG, CHLOROPLASTIC-RELATED"/>
    <property type="match status" value="1"/>
</dbReference>
<dbReference type="NCBIfam" id="TIGR01968">
    <property type="entry name" value="minD_bact"/>
    <property type="match status" value="1"/>
</dbReference>
<dbReference type="EMBL" id="JACRYT010000006">
    <property type="protein sequence ID" value="MBC6679639.1"/>
    <property type="molecule type" value="Genomic_DNA"/>
</dbReference>
<organism evidence="11 12">
    <name type="scientific">Zhenpiania hominis</name>
    <dbReference type="NCBI Taxonomy" id="2763644"/>
    <lineage>
        <taxon>Bacteria</taxon>
        <taxon>Bacillati</taxon>
        <taxon>Bacillota</taxon>
        <taxon>Clostridia</taxon>
        <taxon>Peptostreptococcales</taxon>
        <taxon>Anaerovoracaceae</taxon>
        <taxon>Zhenpiania</taxon>
    </lineage>
</organism>
<protein>
    <recommendedName>
        <fullName evidence="2">Septum site-determining protein MinD</fullName>
    </recommendedName>
    <alternativeName>
        <fullName evidence="9">Cell division inhibitor MinD</fullName>
    </alternativeName>
</protein>
<keyword evidence="6" id="KW-0717">Septation</keyword>
<evidence type="ECO:0000256" key="1">
    <source>
        <dbReference type="ARBA" id="ARBA00010257"/>
    </source>
</evidence>
<accession>A0A923NMC9</accession>
<evidence type="ECO:0000256" key="4">
    <source>
        <dbReference type="ARBA" id="ARBA00022741"/>
    </source>
</evidence>
<feature type="domain" description="CobQ/CobB/MinD/ParA nucleotide binding" evidence="10">
    <location>
        <begin position="10"/>
        <end position="223"/>
    </location>
</feature>
<dbReference type="PANTHER" id="PTHR43384:SF6">
    <property type="entry name" value="SEPTUM SITE-DETERMINING PROTEIN MIND HOMOLOG, CHLOROPLASTIC"/>
    <property type="match status" value="1"/>
</dbReference>